<dbReference type="AlphaFoldDB" id="A0A2P6NZ22"/>
<protein>
    <submittedName>
        <fullName evidence="2">Uncharacterized protein</fullName>
    </submittedName>
</protein>
<evidence type="ECO:0000256" key="1">
    <source>
        <dbReference type="SAM" id="SignalP"/>
    </source>
</evidence>
<proteinExistence type="predicted"/>
<organism evidence="2 3">
    <name type="scientific">Planoprotostelium fungivorum</name>
    <dbReference type="NCBI Taxonomy" id="1890364"/>
    <lineage>
        <taxon>Eukaryota</taxon>
        <taxon>Amoebozoa</taxon>
        <taxon>Evosea</taxon>
        <taxon>Variosea</taxon>
        <taxon>Cavosteliida</taxon>
        <taxon>Cavosteliaceae</taxon>
        <taxon>Planoprotostelium</taxon>
    </lineage>
</organism>
<feature type="signal peptide" evidence="1">
    <location>
        <begin position="1"/>
        <end position="20"/>
    </location>
</feature>
<sequence>MDLSVLVPLTMMLLFYGVVNLPNSGEWPSFDPNQTLSLSIFEIVVFTDPKESSRELPYSLCIRAYAAVPS</sequence>
<name>A0A2P6NZ22_9EUKA</name>
<evidence type="ECO:0000313" key="3">
    <source>
        <dbReference type="Proteomes" id="UP000241769"/>
    </source>
</evidence>
<dbReference type="EMBL" id="MDYQ01000005">
    <property type="protein sequence ID" value="PRP89205.1"/>
    <property type="molecule type" value="Genomic_DNA"/>
</dbReference>
<feature type="chain" id="PRO_5015130788" evidence="1">
    <location>
        <begin position="21"/>
        <end position="70"/>
    </location>
</feature>
<accession>A0A2P6NZ22</accession>
<keyword evidence="1" id="KW-0732">Signal</keyword>
<evidence type="ECO:0000313" key="2">
    <source>
        <dbReference type="EMBL" id="PRP89205.1"/>
    </source>
</evidence>
<gene>
    <name evidence="2" type="ORF">PROFUN_01925</name>
</gene>
<keyword evidence="3" id="KW-1185">Reference proteome</keyword>
<dbReference type="Proteomes" id="UP000241769">
    <property type="component" value="Unassembled WGS sequence"/>
</dbReference>
<dbReference type="InParanoid" id="A0A2P6NZ22"/>
<reference evidence="2 3" key="1">
    <citation type="journal article" date="2018" name="Genome Biol. Evol.">
        <title>Multiple Roots of Fruiting Body Formation in Amoebozoa.</title>
        <authorList>
            <person name="Hillmann F."/>
            <person name="Forbes G."/>
            <person name="Novohradska S."/>
            <person name="Ferling I."/>
            <person name="Riege K."/>
            <person name="Groth M."/>
            <person name="Westermann M."/>
            <person name="Marz M."/>
            <person name="Spaller T."/>
            <person name="Winckler T."/>
            <person name="Schaap P."/>
            <person name="Glockner G."/>
        </authorList>
    </citation>
    <scope>NUCLEOTIDE SEQUENCE [LARGE SCALE GENOMIC DNA]</scope>
    <source>
        <strain evidence="2 3">Jena</strain>
    </source>
</reference>
<comment type="caution">
    <text evidence="2">The sequence shown here is derived from an EMBL/GenBank/DDBJ whole genome shotgun (WGS) entry which is preliminary data.</text>
</comment>